<accession>A0AAD1ULM2</accession>
<gene>
    <name evidence="2" type="ORF">ECRASSUSDP1_LOCUS11404</name>
</gene>
<feature type="coiled-coil region" evidence="1">
    <location>
        <begin position="150"/>
        <end position="184"/>
    </location>
</feature>
<comment type="caution">
    <text evidence="2">The sequence shown here is derived from an EMBL/GenBank/DDBJ whole genome shotgun (WGS) entry which is preliminary data.</text>
</comment>
<dbReference type="AlphaFoldDB" id="A0AAD1ULM2"/>
<evidence type="ECO:0000313" key="3">
    <source>
        <dbReference type="Proteomes" id="UP001295684"/>
    </source>
</evidence>
<dbReference type="Proteomes" id="UP001295684">
    <property type="component" value="Unassembled WGS sequence"/>
</dbReference>
<protein>
    <submittedName>
        <fullName evidence="2">Uncharacterized protein</fullName>
    </submittedName>
</protein>
<organism evidence="2 3">
    <name type="scientific">Euplotes crassus</name>
    <dbReference type="NCBI Taxonomy" id="5936"/>
    <lineage>
        <taxon>Eukaryota</taxon>
        <taxon>Sar</taxon>
        <taxon>Alveolata</taxon>
        <taxon>Ciliophora</taxon>
        <taxon>Intramacronucleata</taxon>
        <taxon>Spirotrichea</taxon>
        <taxon>Hypotrichia</taxon>
        <taxon>Euplotida</taxon>
        <taxon>Euplotidae</taxon>
        <taxon>Moneuplotes</taxon>
    </lineage>
</organism>
<name>A0AAD1ULM2_EUPCR</name>
<evidence type="ECO:0000313" key="2">
    <source>
        <dbReference type="EMBL" id="CAI2370096.1"/>
    </source>
</evidence>
<keyword evidence="3" id="KW-1185">Reference proteome</keyword>
<sequence>MEPILKCCTEDCDNEAQYSHKKIKIRLCEEHYQQDQQESWERIVNIQDIKQALEVLQTCIKNFTVSAESEGHNSNSLVNQLLDQTIQMQKDINKSKENNDVRKFQEIENEIATLATQLRSNEDFKQFCVQNYMALMCDYLKINKNKIDRLINTKIDVASLQEQLEQKEADFTALKKRFEECRKRIINTVGTATQDKYEQCYKMITGKEIEISISNNHILNCGSECDVEFMESMGDHIIPNYKSLRIDKISCQISLAKKFIISSLPERVDKFHLNVNGNLIDCEQISDLIIHTSFTGISKLFLYSLKINQPQLQMLLQVICKNQTSLCLGYSKLSLDSVPALQHCLSGSKLKILNLFYCGDSECNDWGKYPEKFSNLIGALSQSVDFKTNFQQIYLEKCGMTKQHVRKTLDKFRFQSIDISFHSV</sequence>
<keyword evidence="1" id="KW-0175">Coiled coil</keyword>
<evidence type="ECO:0000256" key="1">
    <source>
        <dbReference type="SAM" id="Coils"/>
    </source>
</evidence>
<reference evidence="2" key="1">
    <citation type="submission" date="2023-07" db="EMBL/GenBank/DDBJ databases">
        <authorList>
            <consortium name="AG Swart"/>
            <person name="Singh M."/>
            <person name="Singh A."/>
            <person name="Seah K."/>
            <person name="Emmerich C."/>
        </authorList>
    </citation>
    <scope>NUCLEOTIDE SEQUENCE</scope>
    <source>
        <strain evidence="2">DP1</strain>
    </source>
</reference>
<dbReference type="EMBL" id="CAMPGE010011260">
    <property type="protein sequence ID" value="CAI2370096.1"/>
    <property type="molecule type" value="Genomic_DNA"/>
</dbReference>
<proteinExistence type="predicted"/>